<sequence>KTTIAALDLGTHYQALKVQLPDQLAQQASFVAIHFEDMDGQHKEPSTMFVQFNNITELNNINLYDLTYEDIEKHFLYKEEDLDPSMQHYRLENYKQQFYKHDGSSPKFEDILLEIKYLQDGGQQVKNLKLPHIYTAAYYYVIKATVEYVSHRSIDTNNFKFMLCVPANPDENRLLFNQQCFQAAYKCVQEQRKSLENPNEMEAARKSAIGYQMPLFSEQMVKFVQEPECGANQMLIAKNQRALVFDSGAGTTDLTILTKNEKDTVLEPKSYSCAHGGADIDQYLLEKYTDMFTSDLKILITPVIQKALKMIQARVDTLADEEAKFDILDNEALIGLQEKFESSPKLFKRFIRDLVRISKDGQEINIYIEENLRIHEQNVDDIKPAHLADLIWQISHDDVVAAAEHMITLIVNDLEPHFEEIKNKMIQKVFLIGGIFEDEYFVLRFVDILSEKIGINEANIQTTQSPQMVIINGAIQKQVGEREVKQTFVPQKPAEKPAEPEKSASFALDTPNQKPKPNIFDAIKTKKAEQVAQVEPRQRTQLENEAEWQKLNLQPNKKYGVMANIKNCVLSLVLTGKDDVKQVGKVVRLELAQNKITDFILIANYIASKCDDSIQSQMAKQIKDQLIQKEESFKAMLKQDDDCEIELDVEKFDQQQLFNDLLLIHQEDCIVYVDQKEITTDAAIECMANLKPVVLTIKQKHMTKALDWLFQPISFQDFKDVEEVLLFNIFEHEYIFKNFCQRLQGLKSRKIAELPNEIIQFPFTEPAVMPKQVNKIIANPELSQKISIKPKVVPQPVQEVKLTQIQPAPQQIQPQPAAQVNEEPEQQNTYKVLKSTYGFKVRMPWTKKLEKIPGIQKIEEKGVNYVEKLFHVIARKDEKMQLRVDHVFKTDPFMPQFSEKIQIVVLKTDRTAKDQKFLLIDNQVESVRLFEEEFYPFTLFTFLLKKCKIDEKQWNQTKKLTIDELQACKDPYLMLLNMMDTAKNLFCFVKYISLLDLVQNDKTEFMIGHKDATIPNPLKDENEWISSANHMQVLRNKWTIKKIWEQFEKVNNDKCNEINEIVALLKDDAILERKETKEVTIKKRGEIK</sequence>
<dbReference type="AlphaFoldDB" id="A0A146K0G1"/>
<dbReference type="SUPFAM" id="SSF53067">
    <property type="entry name" value="Actin-like ATPase domain"/>
    <property type="match status" value="1"/>
</dbReference>
<proteinExistence type="predicted"/>
<evidence type="ECO:0000256" key="1">
    <source>
        <dbReference type="SAM" id="MobiDB-lite"/>
    </source>
</evidence>
<accession>A0A146K0G1</accession>
<organism evidence="2">
    <name type="scientific">Trepomonas sp. PC1</name>
    <dbReference type="NCBI Taxonomy" id="1076344"/>
    <lineage>
        <taxon>Eukaryota</taxon>
        <taxon>Metamonada</taxon>
        <taxon>Diplomonadida</taxon>
        <taxon>Hexamitidae</taxon>
        <taxon>Hexamitinae</taxon>
        <taxon>Trepomonas</taxon>
    </lineage>
</organism>
<feature type="region of interest" description="Disordered" evidence="1">
    <location>
        <begin position="488"/>
        <end position="511"/>
    </location>
</feature>
<reference evidence="2" key="1">
    <citation type="submission" date="2015-07" db="EMBL/GenBank/DDBJ databases">
        <title>Adaptation to a free-living lifestyle via gene acquisitions in the diplomonad Trepomonas sp. PC1.</title>
        <authorList>
            <person name="Xu F."/>
            <person name="Jerlstrom-Hultqvist J."/>
            <person name="Kolisko M."/>
            <person name="Simpson A.G.B."/>
            <person name="Roger A.J."/>
            <person name="Svard S.G."/>
            <person name="Andersson J.O."/>
        </authorList>
    </citation>
    <scope>NUCLEOTIDE SEQUENCE</scope>
    <source>
        <strain evidence="2">PC1</strain>
    </source>
</reference>
<gene>
    <name evidence="2" type="ORF">TPC1_30073</name>
</gene>
<dbReference type="Gene3D" id="3.30.420.40">
    <property type="match status" value="2"/>
</dbReference>
<dbReference type="EMBL" id="GDID01006174">
    <property type="protein sequence ID" value="JAP90432.1"/>
    <property type="molecule type" value="Transcribed_RNA"/>
</dbReference>
<feature type="compositionally biased region" description="Basic and acidic residues" evidence="1">
    <location>
        <begin position="493"/>
        <end position="502"/>
    </location>
</feature>
<protein>
    <submittedName>
        <fullName evidence="2">Uncharacterized protein</fullName>
    </submittedName>
</protein>
<dbReference type="InterPro" id="IPR043129">
    <property type="entry name" value="ATPase_NBD"/>
</dbReference>
<evidence type="ECO:0000313" key="2">
    <source>
        <dbReference type="EMBL" id="JAP90432.1"/>
    </source>
</evidence>
<feature type="non-terminal residue" evidence="2">
    <location>
        <position position="1"/>
    </location>
</feature>
<dbReference type="Gene3D" id="3.90.640.10">
    <property type="entry name" value="Actin, Chain A, domain 4"/>
    <property type="match status" value="1"/>
</dbReference>
<name>A0A146K0G1_9EUKA</name>